<gene>
    <name evidence="2" type="ORF">GCM10010082_04250</name>
</gene>
<dbReference type="Pfam" id="PF05437">
    <property type="entry name" value="AzlD"/>
    <property type="match status" value="1"/>
</dbReference>
<keyword evidence="1" id="KW-0472">Membrane</keyword>
<accession>A0ABQ3FAY7</accession>
<feature type="transmembrane region" description="Helical" evidence="1">
    <location>
        <begin position="46"/>
        <end position="65"/>
    </location>
</feature>
<dbReference type="RefSeq" id="WP_189514641.1">
    <property type="nucleotide sequence ID" value="NZ_BMZM01000001.1"/>
</dbReference>
<evidence type="ECO:0000313" key="3">
    <source>
        <dbReference type="Proteomes" id="UP000604243"/>
    </source>
</evidence>
<keyword evidence="3" id="KW-1185">Reference proteome</keyword>
<feature type="transmembrane region" description="Helical" evidence="1">
    <location>
        <begin position="6"/>
        <end position="26"/>
    </location>
</feature>
<dbReference type="Proteomes" id="UP000604243">
    <property type="component" value="Unassembled WGS sequence"/>
</dbReference>
<keyword evidence="1" id="KW-1133">Transmembrane helix</keyword>
<evidence type="ECO:0008006" key="4">
    <source>
        <dbReference type="Google" id="ProtNLM"/>
    </source>
</evidence>
<organism evidence="2 3">
    <name type="scientific">Kushneria pakistanensis</name>
    <dbReference type="NCBI Taxonomy" id="1508770"/>
    <lineage>
        <taxon>Bacteria</taxon>
        <taxon>Pseudomonadati</taxon>
        <taxon>Pseudomonadota</taxon>
        <taxon>Gammaproteobacteria</taxon>
        <taxon>Oceanospirillales</taxon>
        <taxon>Halomonadaceae</taxon>
        <taxon>Kushneria</taxon>
    </lineage>
</organism>
<protein>
    <recommendedName>
        <fullName evidence="4">Branched-chain amino acid ABC transporter</fullName>
    </recommendedName>
</protein>
<sequence>MNEAVWLAAGATTVGTLLIRMLPLFWMQRRRRRRAVTTGPETAMPIWPRVLAPLMIAALLGLSLVPHDVSAAGWGATMMGSIVTLLVWCKMRTLGLPVAAGIAVYALVFLIGS</sequence>
<reference evidence="3" key="1">
    <citation type="journal article" date="2019" name="Int. J. Syst. Evol. Microbiol.">
        <title>The Global Catalogue of Microorganisms (GCM) 10K type strain sequencing project: providing services to taxonomists for standard genome sequencing and annotation.</title>
        <authorList>
            <consortium name="The Broad Institute Genomics Platform"/>
            <consortium name="The Broad Institute Genome Sequencing Center for Infectious Disease"/>
            <person name="Wu L."/>
            <person name="Ma J."/>
        </authorList>
    </citation>
    <scope>NUCLEOTIDE SEQUENCE [LARGE SCALE GENOMIC DNA]</scope>
    <source>
        <strain evidence="3">KCTC 42082</strain>
    </source>
</reference>
<keyword evidence="1" id="KW-0812">Transmembrane</keyword>
<dbReference type="InterPro" id="IPR008407">
    <property type="entry name" value="Brnchd-chn_aa_trnsp_AzlD"/>
</dbReference>
<dbReference type="EMBL" id="BMZM01000001">
    <property type="protein sequence ID" value="GHC16508.1"/>
    <property type="molecule type" value="Genomic_DNA"/>
</dbReference>
<evidence type="ECO:0000313" key="2">
    <source>
        <dbReference type="EMBL" id="GHC16508.1"/>
    </source>
</evidence>
<comment type="caution">
    <text evidence="2">The sequence shown here is derived from an EMBL/GenBank/DDBJ whole genome shotgun (WGS) entry which is preliminary data.</text>
</comment>
<proteinExistence type="predicted"/>
<feature type="transmembrane region" description="Helical" evidence="1">
    <location>
        <begin position="94"/>
        <end position="112"/>
    </location>
</feature>
<evidence type="ECO:0000256" key="1">
    <source>
        <dbReference type="SAM" id="Phobius"/>
    </source>
</evidence>
<feature type="transmembrane region" description="Helical" evidence="1">
    <location>
        <begin position="71"/>
        <end position="89"/>
    </location>
</feature>
<name>A0ABQ3FAY7_9GAMM</name>